<protein>
    <recommendedName>
        <fullName evidence="2">N-acetyltransferase domain-containing protein</fullName>
    </recommendedName>
</protein>
<dbReference type="EMBL" id="MFLK01000033">
    <property type="protein sequence ID" value="OGG65739.1"/>
    <property type="molecule type" value="Genomic_DNA"/>
</dbReference>
<sequence>MATSGEGFEQLTQIEVLPATPEDALPIRQLIKDSWLNTFVNERTGITKDDVEELFKKGFTPAALADMAKALAEPREGVANFVAKDANTRALIGYCRVRKMPVENLLAGLHVAPHIKNRRVGTQLWEKGQGTLDPTKDTVLWVEVNNEDAKAVYRRWGFAETDPPELFEEEPMKSGAHRTMVKMIFKAKHAPTPDLDPSRAKLTTELDKPGASMRGVPDNGQERESRLRAPKEATMPESVRRKILATVQVLADKHPDAGMLQTTLGAPLDGSVEEVVGQACYLLLNEIPKLYRDDGNPKEAGEALSKIVDRLCELGILSSDERAKIDRDSVGH</sequence>
<name>A0A1F6DWC6_9BACT</name>
<evidence type="ECO:0000313" key="4">
    <source>
        <dbReference type="Proteomes" id="UP000177652"/>
    </source>
</evidence>
<dbReference type="STRING" id="1798497.A3D71_03850"/>
<gene>
    <name evidence="3" type="ORF">A3D71_03850</name>
</gene>
<evidence type="ECO:0000259" key="2">
    <source>
        <dbReference type="PROSITE" id="PS51186"/>
    </source>
</evidence>
<dbReference type="Proteomes" id="UP000177652">
    <property type="component" value="Unassembled WGS sequence"/>
</dbReference>
<dbReference type="AlphaFoldDB" id="A0A1F6DWC6"/>
<evidence type="ECO:0000313" key="3">
    <source>
        <dbReference type="EMBL" id="OGG65739.1"/>
    </source>
</evidence>
<dbReference type="GO" id="GO:0016747">
    <property type="term" value="F:acyltransferase activity, transferring groups other than amino-acyl groups"/>
    <property type="evidence" value="ECO:0007669"/>
    <property type="project" value="InterPro"/>
</dbReference>
<evidence type="ECO:0000256" key="1">
    <source>
        <dbReference type="SAM" id="MobiDB-lite"/>
    </source>
</evidence>
<proteinExistence type="predicted"/>
<feature type="region of interest" description="Disordered" evidence="1">
    <location>
        <begin position="190"/>
        <end position="235"/>
    </location>
</feature>
<reference evidence="3 4" key="1">
    <citation type="journal article" date="2016" name="Nat. Commun.">
        <title>Thousands of microbial genomes shed light on interconnected biogeochemical processes in an aquifer system.</title>
        <authorList>
            <person name="Anantharaman K."/>
            <person name="Brown C.T."/>
            <person name="Hug L.A."/>
            <person name="Sharon I."/>
            <person name="Castelle C.J."/>
            <person name="Probst A.J."/>
            <person name="Thomas B.C."/>
            <person name="Singh A."/>
            <person name="Wilkins M.J."/>
            <person name="Karaoz U."/>
            <person name="Brodie E.L."/>
            <person name="Williams K.H."/>
            <person name="Hubbard S.S."/>
            <person name="Banfield J.F."/>
        </authorList>
    </citation>
    <scope>NUCLEOTIDE SEQUENCE [LARGE SCALE GENOMIC DNA]</scope>
</reference>
<dbReference type="InterPro" id="IPR000182">
    <property type="entry name" value="GNAT_dom"/>
</dbReference>
<dbReference type="PROSITE" id="PS51186">
    <property type="entry name" value="GNAT"/>
    <property type="match status" value="1"/>
</dbReference>
<comment type="caution">
    <text evidence="3">The sequence shown here is derived from an EMBL/GenBank/DDBJ whole genome shotgun (WGS) entry which is preliminary data.</text>
</comment>
<accession>A0A1F6DWC6</accession>
<feature type="domain" description="N-acetyltransferase" evidence="2">
    <location>
        <begin position="14"/>
        <end position="188"/>
    </location>
</feature>
<dbReference type="Gene3D" id="3.40.630.30">
    <property type="match status" value="1"/>
</dbReference>
<feature type="compositionally biased region" description="Basic and acidic residues" evidence="1">
    <location>
        <begin position="220"/>
        <end position="231"/>
    </location>
</feature>
<organism evidence="3 4">
    <name type="scientific">Candidatus Kaiserbacteria bacterium RIFCSPHIGHO2_02_FULL_55_20</name>
    <dbReference type="NCBI Taxonomy" id="1798497"/>
    <lineage>
        <taxon>Bacteria</taxon>
        <taxon>Candidatus Kaiseribacteriota</taxon>
    </lineage>
</organism>
<feature type="compositionally biased region" description="Basic and acidic residues" evidence="1">
    <location>
        <begin position="196"/>
        <end position="208"/>
    </location>
</feature>
<dbReference type="InterPro" id="IPR016181">
    <property type="entry name" value="Acyl_CoA_acyltransferase"/>
</dbReference>
<dbReference type="SUPFAM" id="SSF55729">
    <property type="entry name" value="Acyl-CoA N-acyltransferases (Nat)"/>
    <property type="match status" value="1"/>
</dbReference>
<dbReference type="Pfam" id="PF00583">
    <property type="entry name" value="Acetyltransf_1"/>
    <property type="match status" value="1"/>
</dbReference>